<dbReference type="AlphaFoldDB" id="A0A437PW62"/>
<organism evidence="3 4">
    <name type="scientific">Sandaracinomonas limnophila</name>
    <dbReference type="NCBI Taxonomy" id="1862386"/>
    <lineage>
        <taxon>Bacteria</taxon>
        <taxon>Pseudomonadati</taxon>
        <taxon>Bacteroidota</taxon>
        <taxon>Cytophagia</taxon>
        <taxon>Cytophagales</taxon>
        <taxon>Flectobacillaceae</taxon>
        <taxon>Sandaracinomonas</taxon>
    </lineage>
</organism>
<dbReference type="RefSeq" id="WP_127802050.1">
    <property type="nucleotide sequence ID" value="NZ_SACY01000001.1"/>
</dbReference>
<dbReference type="Gene3D" id="2.40.128.110">
    <property type="entry name" value="Lipid/polyisoprenoid-binding, YceI-like"/>
    <property type="match status" value="1"/>
</dbReference>
<dbReference type="Pfam" id="PF04264">
    <property type="entry name" value="YceI"/>
    <property type="match status" value="1"/>
</dbReference>
<name>A0A437PW62_9BACT</name>
<evidence type="ECO:0000313" key="3">
    <source>
        <dbReference type="EMBL" id="RVU26497.1"/>
    </source>
</evidence>
<feature type="domain" description="Lipid/polyisoprenoid-binding YceI-like" evidence="2">
    <location>
        <begin position="22"/>
        <end position="186"/>
    </location>
</feature>
<feature type="signal peptide" evidence="1">
    <location>
        <begin position="1"/>
        <end position="20"/>
    </location>
</feature>
<dbReference type="PANTHER" id="PTHR34406">
    <property type="entry name" value="PROTEIN YCEI"/>
    <property type="match status" value="1"/>
</dbReference>
<evidence type="ECO:0000313" key="4">
    <source>
        <dbReference type="Proteomes" id="UP000282832"/>
    </source>
</evidence>
<sequence>MKKIVIASALFLASSLVGFAQTFKVDKAHSKLGFSVVHLSISDVEGSFKITDATLTSSKDDFSDASFALTADVNTVNTDNERRDGHLKSADFFDAAKFPTISFKSKSFTKVADRKYKLVGDLTMHGVTKAITLDATLNGTTKNRDGKKVAGFKVTGSLNRTAFGVGSMPAAMVGEEIELKASGEFIQE</sequence>
<dbReference type="OrthoDB" id="9811006at2"/>
<comment type="caution">
    <text evidence="3">The sequence shown here is derived from an EMBL/GenBank/DDBJ whole genome shotgun (WGS) entry which is preliminary data.</text>
</comment>
<dbReference type="Proteomes" id="UP000282832">
    <property type="component" value="Unassembled WGS sequence"/>
</dbReference>
<evidence type="ECO:0000259" key="2">
    <source>
        <dbReference type="SMART" id="SM00867"/>
    </source>
</evidence>
<reference evidence="3 4" key="1">
    <citation type="submission" date="2019-01" db="EMBL/GenBank/DDBJ databases">
        <authorList>
            <person name="Chen W.-M."/>
        </authorList>
    </citation>
    <scope>NUCLEOTIDE SEQUENCE [LARGE SCALE GENOMIC DNA]</scope>
    <source>
        <strain evidence="3 4">FSY-15</strain>
    </source>
</reference>
<dbReference type="SMART" id="SM00867">
    <property type="entry name" value="YceI"/>
    <property type="match status" value="1"/>
</dbReference>
<dbReference type="InterPro" id="IPR036761">
    <property type="entry name" value="TTHA0802/YceI-like_sf"/>
</dbReference>
<dbReference type="PANTHER" id="PTHR34406:SF1">
    <property type="entry name" value="PROTEIN YCEI"/>
    <property type="match status" value="1"/>
</dbReference>
<evidence type="ECO:0000256" key="1">
    <source>
        <dbReference type="SAM" id="SignalP"/>
    </source>
</evidence>
<dbReference type="EMBL" id="SACY01000001">
    <property type="protein sequence ID" value="RVU26497.1"/>
    <property type="molecule type" value="Genomic_DNA"/>
</dbReference>
<accession>A0A437PW62</accession>
<protein>
    <submittedName>
        <fullName evidence="3">Polyisoprenoid-binding protein</fullName>
    </submittedName>
</protein>
<keyword evidence="4" id="KW-1185">Reference proteome</keyword>
<gene>
    <name evidence="3" type="ORF">EOJ36_00430</name>
</gene>
<keyword evidence="1" id="KW-0732">Signal</keyword>
<proteinExistence type="predicted"/>
<feature type="chain" id="PRO_5019424108" evidence="1">
    <location>
        <begin position="21"/>
        <end position="188"/>
    </location>
</feature>
<dbReference type="InterPro" id="IPR007372">
    <property type="entry name" value="Lipid/polyisoprenoid-bd_YceI"/>
</dbReference>
<dbReference type="SUPFAM" id="SSF101874">
    <property type="entry name" value="YceI-like"/>
    <property type="match status" value="1"/>
</dbReference>